<dbReference type="RefSeq" id="WP_170000101.1">
    <property type="nucleotide sequence ID" value="NZ_CP012545.1"/>
</dbReference>
<evidence type="ECO:0000313" key="15">
    <source>
        <dbReference type="Proteomes" id="UP000650616"/>
    </source>
</evidence>
<keyword evidence="9 10" id="KW-0472">Membrane</keyword>
<dbReference type="InterPro" id="IPR003660">
    <property type="entry name" value="HAMP_dom"/>
</dbReference>
<dbReference type="AlphaFoldDB" id="A0AAW3ZUJ3"/>
<comment type="subcellular location">
    <subcellularLocation>
        <location evidence="2">Membrane</location>
        <topology evidence="2">Multi-pass membrane protein</topology>
    </subcellularLocation>
</comment>
<dbReference type="InterPro" id="IPR050398">
    <property type="entry name" value="HssS/ArlS-like"/>
</dbReference>
<evidence type="ECO:0000256" key="7">
    <source>
        <dbReference type="ARBA" id="ARBA00022777"/>
    </source>
</evidence>
<feature type="domain" description="Histidine kinase" evidence="11">
    <location>
        <begin position="217"/>
        <end position="398"/>
    </location>
</feature>
<organism evidence="14 15">
    <name type="scientific">Campylobacter californiensis</name>
    <dbReference type="NCBI Taxonomy" id="1032243"/>
    <lineage>
        <taxon>Bacteria</taxon>
        <taxon>Pseudomonadati</taxon>
        <taxon>Campylobacterota</taxon>
        <taxon>Epsilonproteobacteria</taxon>
        <taxon>Campylobacterales</taxon>
        <taxon>Campylobacteraceae</taxon>
        <taxon>Campylobacter</taxon>
    </lineage>
</organism>
<feature type="transmembrane region" description="Helical" evidence="10">
    <location>
        <begin position="6"/>
        <end position="28"/>
    </location>
</feature>
<evidence type="ECO:0000256" key="6">
    <source>
        <dbReference type="ARBA" id="ARBA00022692"/>
    </source>
</evidence>
<comment type="caution">
    <text evidence="14">The sequence shown here is derived from an EMBL/GenBank/DDBJ whole genome shotgun (WGS) entry which is preliminary data.</text>
</comment>
<evidence type="ECO:0000256" key="5">
    <source>
        <dbReference type="ARBA" id="ARBA00022679"/>
    </source>
</evidence>
<dbReference type="CDD" id="cd00082">
    <property type="entry name" value="HisKA"/>
    <property type="match status" value="1"/>
</dbReference>
<dbReference type="EC" id="2.7.13.3" evidence="3"/>
<accession>A0AAW3ZUJ3</accession>
<dbReference type="EMBL" id="JADBHS010000001">
    <property type="protein sequence ID" value="MBE2985650.1"/>
    <property type="molecule type" value="Genomic_DNA"/>
</dbReference>
<dbReference type="PANTHER" id="PTHR45528:SF12">
    <property type="entry name" value="SENSOR HISTIDINE KINASE ARSS"/>
    <property type="match status" value="1"/>
</dbReference>
<dbReference type="Gene3D" id="6.10.340.10">
    <property type="match status" value="1"/>
</dbReference>
<evidence type="ECO:0000256" key="1">
    <source>
        <dbReference type="ARBA" id="ARBA00000085"/>
    </source>
</evidence>
<evidence type="ECO:0000256" key="9">
    <source>
        <dbReference type="ARBA" id="ARBA00023136"/>
    </source>
</evidence>
<feature type="domain" description="HAMP" evidence="12">
    <location>
        <begin position="159"/>
        <end position="209"/>
    </location>
</feature>
<keyword evidence="8 10" id="KW-1133">Transmembrane helix</keyword>
<evidence type="ECO:0000256" key="3">
    <source>
        <dbReference type="ARBA" id="ARBA00012438"/>
    </source>
</evidence>
<name>A0AAW3ZUJ3_9BACT</name>
<keyword evidence="15" id="KW-1185">Reference proteome</keyword>
<evidence type="ECO:0000256" key="4">
    <source>
        <dbReference type="ARBA" id="ARBA00022553"/>
    </source>
</evidence>
<dbReference type="GO" id="GO:0000155">
    <property type="term" value="F:phosphorelay sensor kinase activity"/>
    <property type="evidence" value="ECO:0007669"/>
    <property type="project" value="InterPro"/>
</dbReference>
<keyword evidence="7 14" id="KW-0418">Kinase</keyword>
<dbReference type="InterPro" id="IPR036890">
    <property type="entry name" value="HATPase_C_sf"/>
</dbReference>
<dbReference type="Proteomes" id="UP000650616">
    <property type="component" value="Unassembled WGS sequence"/>
</dbReference>
<evidence type="ECO:0000256" key="8">
    <source>
        <dbReference type="ARBA" id="ARBA00022989"/>
    </source>
</evidence>
<sequence length="412" mass="47166">MPRSSVFITITFIFALALSSIFLAFLWLMEYDKQNYTRELNTKYSNVARTNLFYMSGIIDKDEFDRQLSNVDMPEIVNENLKSQILSQASVIEEISDDIGSSAILLYEKHHYLMMRHLDETKLLMDKEFQPYRYQVIKAVFIVVAMILLGAYIFVIYKIKPLRKLKRQITKFAAGDLSAVQNVSSGNDEISEVSEAFYNAVSQIKALNDSRHLFLRNIMHELKTPITKGLIAAQMIEKGKNQDRLISVFHKLESLINELAAIEQTTSKIALTNKNVCLMQDLIDEALDIAMVEKDSVSINFIDDVRLVVDFKLFSVAIKNMVDNGLKYSPEKHVNIVVSKEHIKFITKGEALKNDLNFYIQPFIKGENAQKSFGLGLYIVSNILEAHGLKLHYEHKNGLNIFSFENLKDIIN</sequence>
<evidence type="ECO:0000256" key="2">
    <source>
        <dbReference type="ARBA" id="ARBA00004141"/>
    </source>
</evidence>
<dbReference type="Proteomes" id="UP001318760">
    <property type="component" value="Unassembled WGS sequence"/>
</dbReference>
<evidence type="ECO:0000313" key="13">
    <source>
        <dbReference type="EMBL" id="MBE2985650.1"/>
    </source>
</evidence>
<keyword evidence="6 10" id="KW-0812">Transmembrane</keyword>
<feature type="transmembrane region" description="Helical" evidence="10">
    <location>
        <begin position="136"/>
        <end position="157"/>
    </location>
</feature>
<dbReference type="NCBIfam" id="NF038389">
    <property type="entry name" value="ArsS_fam_HK"/>
    <property type="match status" value="1"/>
</dbReference>
<dbReference type="PROSITE" id="PS50109">
    <property type="entry name" value="HIS_KIN"/>
    <property type="match status" value="1"/>
</dbReference>
<keyword evidence="4" id="KW-0597">Phosphoprotein</keyword>
<dbReference type="SUPFAM" id="SSF158472">
    <property type="entry name" value="HAMP domain-like"/>
    <property type="match status" value="1"/>
</dbReference>
<evidence type="ECO:0000259" key="12">
    <source>
        <dbReference type="PROSITE" id="PS50885"/>
    </source>
</evidence>
<dbReference type="Gene3D" id="3.30.565.10">
    <property type="entry name" value="Histidine kinase-like ATPase, C-terminal domain"/>
    <property type="match status" value="1"/>
</dbReference>
<gene>
    <name evidence="13" type="ORF">CCAL12919_00675</name>
    <name evidence="14" type="ORF">CCAL9337_02100</name>
</gene>
<reference evidence="14 15" key="1">
    <citation type="submission" date="2015-08" db="EMBL/GenBank/DDBJ databases">
        <title>Comparative genomics of the Campylobacter concisus group.</title>
        <authorList>
            <person name="Yee E."/>
            <person name="Chapman M.H."/>
            <person name="Huynh S."/>
            <person name="Bono J.L."/>
            <person name="On S.L."/>
            <person name="St Leger J."/>
            <person name="Foster G."/>
            <person name="Parker C.T."/>
            <person name="Miller W.G."/>
        </authorList>
    </citation>
    <scope>NUCLEOTIDE SEQUENCE [LARGE SCALE GENOMIC DNA]</scope>
    <source>
        <strain evidence="14 15">RM9337</strain>
    </source>
</reference>
<dbReference type="GO" id="GO:0016020">
    <property type="term" value="C:membrane"/>
    <property type="evidence" value="ECO:0007669"/>
    <property type="project" value="UniProtKB-SubCell"/>
</dbReference>
<dbReference type="InterPro" id="IPR047994">
    <property type="entry name" value="ArsS-like"/>
</dbReference>
<evidence type="ECO:0000313" key="14">
    <source>
        <dbReference type="EMBL" id="MBE3607521.1"/>
    </source>
</evidence>
<dbReference type="InterPro" id="IPR005467">
    <property type="entry name" value="His_kinase_dom"/>
</dbReference>
<proteinExistence type="predicted"/>
<dbReference type="SUPFAM" id="SSF55874">
    <property type="entry name" value="ATPase domain of HSP90 chaperone/DNA topoisomerase II/histidine kinase"/>
    <property type="match status" value="1"/>
</dbReference>
<dbReference type="InterPro" id="IPR036097">
    <property type="entry name" value="HisK_dim/P_sf"/>
</dbReference>
<dbReference type="PANTHER" id="PTHR45528">
    <property type="entry name" value="SENSOR HISTIDINE KINASE CPXA"/>
    <property type="match status" value="1"/>
</dbReference>
<reference evidence="13 16" key="2">
    <citation type="submission" date="2020-10" db="EMBL/GenBank/DDBJ databases">
        <title>Campylobacter californiensis sp. nov. isolated from cattle and feral swine in California.</title>
        <authorList>
            <person name="Miller W.G."/>
        </authorList>
    </citation>
    <scope>NUCLEOTIDE SEQUENCE [LARGE SCALE GENOMIC DNA]</scope>
    <source>
        <strain evidence="13 16">RM12919</strain>
    </source>
</reference>
<comment type="catalytic activity">
    <reaction evidence="1">
        <text>ATP + protein L-histidine = ADP + protein N-phospho-L-histidine.</text>
        <dbReference type="EC" id="2.7.13.3"/>
    </reaction>
</comment>
<dbReference type="SUPFAM" id="SSF47384">
    <property type="entry name" value="Homodimeric domain of signal transducing histidine kinase"/>
    <property type="match status" value="1"/>
</dbReference>
<protein>
    <recommendedName>
        <fullName evidence="3">histidine kinase</fullName>
        <ecNumber evidence="3">2.7.13.3</ecNumber>
    </recommendedName>
</protein>
<dbReference type="CDD" id="cd06225">
    <property type="entry name" value="HAMP"/>
    <property type="match status" value="1"/>
</dbReference>
<evidence type="ECO:0000313" key="16">
    <source>
        <dbReference type="Proteomes" id="UP001318760"/>
    </source>
</evidence>
<dbReference type="EMBL" id="LIWG01000002">
    <property type="protein sequence ID" value="MBE3607521.1"/>
    <property type="molecule type" value="Genomic_DNA"/>
</dbReference>
<dbReference type="InterPro" id="IPR003661">
    <property type="entry name" value="HisK_dim/P_dom"/>
</dbReference>
<keyword evidence="5" id="KW-0808">Transferase</keyword>
<evidence type="ECO:0000256" key="10">
    <source>
        <dbReference type="SAM" id="Phobius"/>
    </source>
</evidence>
<evidence type="ECO:0000259" key="11">
    <source>
        <dbReference type="PROSITE" id="PS50109"/>
    </source>
</evidence>
<dbReference type="PROSITE" id="PS50885">
    <property type="entry name" value="HAMP"/>
    <property type="match status" value="1"/>
</dbReference>
<dbReference type="Pfam" id="PF00672">
    <property type="entry name" value="HAMP"/>
    <property type="match status" value="1"/>
</dbReference>